<dbReference type="OrthoDB" id="243535at2"/>
<name>A0A517RBV9_9PLAN</name>
<dbReference type="PANTHER" id="PTHR33525">
    <property type="match status" value="1"/>
</dbReference>
<reference evidence="2 3" key="1">
    <citation type="submission" date="2019-02" db="EMBL/GenBank/DDBJ databases">
        <title>Deep-cultivation of Planctomycetes and their phenomic and genomic characterization uncovers novel biology.</title>
        <authorList>
            <person name="Wiegand S."/>
            <person name="Jogler M."/>
            <person name="Boedeker C."/>
            <person name="Pinto D."/>
            <person name="Vollmers J."/>
            <person name="Rivas-Marin E."/>
            <person name="Kohn T."/>
            <person name="Peeters S.H."/>
            <person name="Heuer A."/>
            <person name="Rast P."/>
            <person name="Oberbeckmann S."/>
            <person name="Bunk B."/>
            <person name="Jeske O."/>
            <person name="Meyerdierks A."/>
            <person name="Storesund J.E."/>
            <person name="Kallscheuer N."/>
            <person name="Luecker S."/>
            <person name="Lage O.M."/>
            <person name="Pohl T."/>
            <person name="Merkel B.J."/>
            <person name="Hornburger P."/>
            <person name="Mueller R.-W."/>
            <person name="Bruemmer F."/>
            <person name="Labrenz M."/>
            <person name="Spormann A.M."/>
            <person name="Op den Camp H."/>
            <person name="Overmann J."/>
            <person name="Amann R."/>
            <person name="Jetten M.S.M."/>
            <person name="Mascher T."/>
            <person name="Medema M.H."/>
            <person name="Devos D.P."/>
            <person name="Kaster A.-K."/>
            <person name="Ovreas L."/>
            <person name="Rohde M."/>
            <person name="Galperin M.Y."/>
            <person name="Jogler C."/>
        </authorList>
    </citation>
    <scope>NUCLEOTIDE SEQUENCE [LARGE SCALE GENOMIC DNA]</scope>
    <source>
        <strain evidence="2 3">Pan241w</strain>
    </source>
</reference>
<sequence length="297" mass="33097">MIRTEPKIDNTDEFPFIVESSFHKIKNIATLPAVAHQIMNLVADPESTTDDLRKVIVNDPALSACILKVVNSSYYGFPQQIGSIDRAIVRLGLNAIKNIAIATSLNKVFKSNRIGTDFDPCDLWTHSVAVAICAREISVRSEIGEPDEVFLAGLIHDIGIMVEMQANHQEFVEIIGIVSHEQNTTFRQAEEQVLGATHELFGAFICREWKFPPQFEHVARYHHHPMQLPQTDRNLPAIVHVADILAAQIHEGYTRTVESESIAPEILSILNLSESDIETLGESLRDSIHEAHQLLGG</sequence>
<protein>
    <submittedName>
        <fullName evidence="2">HDOD domain protein</fullName>
    </submittedName>
</protein>
<dbReference type="KEGG" id="gaz:Pan241w_14310"/>
<dbReference type="SUPFAM" id="SSF109604">
    <property type="entry name" value="HD-domain/PDEase-like"/>
    <property type="match status" value="1"/>
</dbReference>
<dbReference type="NCBIfam" id="TIGR00277">
    <property type="entry name" value="HDIG"/>
    <property type="match status" value="1"/>
</dbReference>
<organism evidence="2 3">
    <name type="scientific">Gimesia alba</name>
    <dbReference type="NCBI Taxonomy" id="2527973"/>
    <lineage>
        <taxon>Bacteria</taxon>
        <taxon>Pseudomonadati</taxon>
        <taxon>Planctomycetota</taxon>
        <taxon>Planctomycetia</taxon>
        <taxon>Planctomycetales</taxon>
        <taxon>Planctomycetaceae</taxon>
        <taxon>Gimesia</taxon>
    </lineage>
</organism>
<feature type="domain" description="HDOD" evidence="1">
    <location>
        <begin position="28"/>
        <end position="225"/>
    </location>
</feature>
<proteinExistence type="predicted"/>
<dbReference type="Proteomes" id="UP000317171">
    <property type="component" value="Chromosome"/>
</dbReference>
<dbReference type="InterPro" id="IPR006675">
    <property type="entry name" value="HDIG_dom"/>
</dbReference>
<gene>
    <name evidence="2" type="ORF">Pan241w_14310</name>
</gene>
<evidence type="ECO:0000313" key="3">
    <source>
        <dbReference type="Proteomes" id="UP000317171"/>
    </source>
</evidence>
<dbReference type="Pfam" id="PF08668">
    <property type="entry name" value="HDOD"/>
    <property type="match status" value="1"/>
</dbReference>
<dbReference type="InterPro" id="IPR052340">
    <property type="entry name" value="RNase_Y/CdgJ"/>
</dbReference>
<evidence type="ECO:0000313" key="2">
    <source>
        <dbReference type="EMBL" id="QDT41371.1"/>
    </source>
</evidence>
<dbReference type="RefSeq" id="WP_145212837.1">
    <property type="nucleotide sequence ID" value="NZ_CP036269.1"/>
</dbReference>
<dbReference type="Gene3D" id="1.10.3210.10">
    <property type="entry name" value="Hypothetical protein af1432"/>
    <property type="match status" value="1"/>
</dbReference>
<dbReference type="PANTHER" id="PTHR33525:SF3">
    <property type="entry name" value="RIBONUCLEASE Y"/>
    <property type="match status" value="1"/>
</dbReference>
<dbReference type="EMBL" id="CP036269">
    <property type="protein sequence ID" value="QDT41371.1"/>
    <property type="molecule type" value="Genomic_DNA"/>
</dbReference>
<dbReference type="AlphaFoldDB" id="A0A517RBV9"/>
<dbReference type="InterPro" id="IPR003607">
    <property type="entry name" value="HD/PDEase_dom"/>
</dbReference>
<evidence type="ECO:0000259" key="1">
    <source>
        <dbReference type="PROSITE" id="PS51833"/>
    </source>
</evidence>
<dbReference type="CDD" id="cd00077">
    <property type="entry name" value="HDc"/>
    <property type="match status" value="1"/>
</dbReference>
<accession>A0A517RBV9</accession>
<dbReference type="SMART" id="SM00471">
    <property type="entry name" value="HDc"/>
    <property type="match status" value="1"/>
</dbReference>
<dbReference type="PROSITE" id="PS51833">
    <property type="entry name" value="HDOD"/>
    <property type="match status" value="1"/>
</dbReference>
<keyword evidence="3" id="KW-1185">Reference proteome</keyword>
<dbReference type="InterPro" id="IPR013976">
    <property type="entry name" value="HDOD"/>
</dbReference>